<proteinExistence type="predicted"/>
<feature type="transmembrane region" description="Helical" evidence="1">
    <location>
        <begin position="54"/>
        <end position="71"/>
    </location>
</feature>
<organism evidence="2 3">
    <name type="scientific">Actinoplanes nipponensis</name>
    <dbReference type="NCBI Taxonomy" id="135950"/>
    <lineage>
        <taxon>Bacteria</taxon>
        <taxon>Bacillati</taxon>
        <taxon>Actinomycetota</taxon>
        <taxon>Actinomycetes</taxon>
        <taxon>Micromonosporales</taxon>
        <taxon>Micromonosporaceae</taxon>
        <taxon>Actinoplanes</taxon>
    </lineage>
</organism>
<keyword evidence="1" id="KW-0812">Transmembrane</keyword>
<sequence>MSIAHLRKRTVGVLLSGQNRPPHAGAVDRLLSLLAARGSPAAVVLAPYARAMEVVIVIAVLALIAVALGVARDRGLSRRIGREVRKDDGDDS</sequence>
<protein>
    <submittedName>
        <fullName evidence="2">Uncharacterized protein</fullName>
    </submittedName>
</protein>
<evidence type="ECO:0000313" key="3">
    <source>
        <dbReference type="Proteomes" id="UP000647172"/>
    </source>
</evidence>
<evidence type="ECO:0000256" key="1">
    <source>
        <dbReference type="SAM" id="Phobius"/>
    </source>
</evidence>
<keyword evidence="3" id="KW-1185">Reference proteome</keyword>
<comment type="caution">
    <text evidence="2">The sequence shown here is derived from an EMBL/GenBank/DDBJ whole genome shotgun (WGS) entry which is preliminary data.</text>
</comment>
<reference evidence="2" key="1">
    <citation type="submission" date="2021-01" db="EMBL/GenBank/DDBJ databases">
        <title>Whole genome shotgun sequence of Actinoplanes nipponensis NBRC 14063.</title>
        <authorList>
            <person name="Komaki H."/>
            <person name="Tamura T."/>
        </authorList>
    </citation>
    <scope>NUCLEOTIDE SEQUENCE</scope>
    <source>
        <strain evidence="2">NBRC 14063</strain>
    </source>
</reference>
<accession>A0A919JQD1</accession>
<gene>
    <name evidence="2" type="ORF">Ani05nite_70210</name>
</gene>
<dbReference type="EMBL" id="BOMQ01000085">
    <property type="protein sequence ID" value="GIE53487.1"/>
    <property type="molecule type" value="Genomic_DNA"/>
</dbReference>
<dbReference type="AlphaFoldDB" id="A0A919JQD1"/>
<keyword evidence="1" id="KW-1133">Transmembrane helix</keyword>
<dbReference type="Proteomes" id="UP000647172">
    <property type="component" value="Unassembled WGS sequence"/>
</dbReference>
<name>A0A919JQD1_9ACTN</name>
<keyword evidence="1" id="KW-0472">Membrane</keyword>
<evidence type="ECO:0000313" key="2">
    <source>
        <dbReference type="EMBL" id="GIE53487.1"/>
    </source>
</evidence>